<evidence type="ECO:0000313" key="2">
    <source>
        <dbReference type="Proteomes" id="UP001281305"/>
    </source>
</evidence>
<name>A0ABZ2TDA8_9RHOB</name>
<keyword evidence="2" id="KW-1185">Reference proteome</keyword>
<organism evidence="1 2">
    <name type="scientific">Roseovarius rhodophyticola</name>
    <dbReference type="NCBI Taxonomy" id="3080827"/>
    <lineage>
        <taxon>Bacteria</taxon>
        <taxon>Pseudomonadati</taxon>
        <taxon>Pseudomonadota</taxon>
        <taxon>Alphaproteobacteria</taxon>
        <taxon>Rhodobacterales</taxon>
        <taxon>Roseobacteraceae</taxon>
        <taxon>Roseovarius</taxon>
    </lineage>
</organism>
<evidence type="ECO:0000313" key="1">
    <source>
        <dbReference type="EMBL" id="WYK17229.1"/>
    </source>
</evidence>
<sequence>MNDFPRNGWVRSDGSDGEELLRKLVETQTELSIAREKLREFEIHRTTAASSAELKVNVDLTIKTYERDYNSSVVKGADVQVTCNLQELFSVLGPNIFEPCNQDKVSNILAVSATRGIQLRNPVAYKFELERESLNTVRLQLEAAGLIKVEYFKTMGGSMANFWTVTDLGKAETLALRTIKN</sequence>
<reference evidence="1 2" key="1">
    <citation type="submission" date="2024-02" db="EMBL/GenBank/DDBJ databases">
        <title>Roseovarius strain W115 nov., isolated from a marine algae.</title>
        <authorList>
            <person name="Lee M.W."/>
            <person name="Lee J.K."/>
            <person name="Kim J.M."/>
            <person name="Choi D.G."/>
            <person name="Baek J.H."/>
            <person name="Bayburt H."/>
            <person name="Jung J.J."/>
            <person name="Han D.M."/>
            <person name="Jeon C.O."/>
        </authorList>
    </citation>
    <scope>NUCLEOTIDE SEQUENCE [LARGE SCALE GENOMIC DNA]</scope>
    <source>
        <strain evidence="1 2">W115</strain>
    </source>
</reference>
<gene>
    <name evidence="1" type="ORF">RZS32_012490</name>
</gene>
<accession>A0ABZ2TDA8</accession>
<dbReference type="EMBL" id="CP146606">
    <property type="protein sequence ID" value="WYK17229.1"/>
    <property type="molecule type" value="Genomic_DNA"/>
</dbReference>
<dbReference type="RefSeq" id="WP_317057301.1">
    <property type="nucleotide sequence ID" value="NZ_CP146606.1"/>
</dbReference>
<dbReference type="Proteomes" id="UP001281305">
    <property type="component" value="Chromosome"/>
</dbReference>
<protein>
    <submittedName>
        <fullName evidence="1">Uncharacterized protein</fullName>
    </submittedName>
</protein>
<proteinExistence type="predicted"/>